<dbReference type="InterPro" id="IPR012332">
    <property type="entry name" value="Autotransporter_pectin_lyase_C"/>
</dbReference>
<dbReference type="InterPro" id="IPR011050">
    <property type="entry name" value="Pectin_lyase_fold/virulence"/>
</dbReference>
<keyword evidence="3" id="KW-1133">Transmembrane helix</keyword>
<name>A0ABT4IKC7_9EURY</name>
<dbReference type="NCBIfam" id="TIGR02543">
    <property type="entry name" value="List_Bact_rpt"/>
    <property type="match status" value="1"/>
</dbReference>
<proteinExistence type="predicted"/>
<feature type="compositionally biased region" description="Polar residues" evidence="2">
    <location>
        <begin position="1"/>
        <end position="10"/>
    </location>
</feature>
<keyword evidence="3" id="KW-0472">Membrane</keyword>
<feature type="compositionally biased region" description="Low complexity" evidence="2">
    <location>
        <begin position="486"/>
        <end position="497"/>
    </location>
</feature>
<evidence type="ECO:0000256" key="3">
    <source>
        <dbReference type="SAM" id="Phobius"/>
    </source>
</evidence>
<dbReference type="Gene3D" id="2.160.20.20">
    <property type="match status" value="1"/>
</dbReference>
<dbReference type="Pfam" id="PF18998">
    <property type="entry name" value="Flg_new_2"/>
    <property type="match status" value="1"/>
</dbReference>
<sequence>MYPPKNSLNLPHNHHTRSTGQTHIPEHHGTAEYLRLVRTIPLAILLLFCIALAGTAAADTLTAGTFDELHTAISTAPTDGSVRTILITQDIPVGSNTSDIFTIAAKQNITLTTDAAPHKIYRTGAQTGGNGMFLVTGGNLTLKNNGTAGVLTLDGNRTGVPASITSMIYLNNSGTFTMDGGIITANHADNYGGGGVHNDRSTFIMSGGTITENNARYYGGGVYNAGTFTMTGGTISENTANYGGGVYNLGDAAVSGGTITSNSAATEGGEVCYLFGTFNLSGNVQIGPDTTMLFGGDANYITVPSAFTGNVANITPFRPHQTTISHIEDLYINKTDIHPPLPLDLAVSPGTKIVQLPQDATAADLNNFRLSPSLPGFALAYQDDSSSKSLILTRGYNLTVTGGTGSGSYATGTNVSVSAIVPAGQTFENWTANVSSGSFENPDSPVTTYTMPAEDVAITARFKITSTPLPTATVTTKPTTIPPTRPVTQAPTATQTPGESSSSGGNMDNAFRVLFDTNGGSSINPETGLSYGDRITQPANPVKTDAVFLGWYKDTALTTRWNFSAPIPGDMTLYAGWAPVEPSVTNIPATAAATSPTLPTVSASATISPTVQTTAADTIPTLTQAPSPISGLLPALIAAGILLRKKHP</sequence>
<comment type="caution">
    <text evidence="5">The sequence shown here is derived from an EMBL/GenBank/DDBJ whole genome shotgun (WGS) entry which is preliminary data.</text>
</comment>
<feature type="transmembrane region" description="Helical" evidence="3">
    <location>
        <begin position="40"/>
        <end position="58"/>
    </location>
</feature>
<reference evidence="5" key="1">
    <citation type="submission" date="2022-12" db="EMBL/GenBank/DDBJ databases">
        <title>Isolation and characterisation of novel Methanocorpusculum spp. from native Australian herbivores indicates the genus is ancestrally host-associated.</title>
        <authorList>
            <person name="Volmer J.G."/>
            <person name="Soo R.M."/>
            <person name="Evans P.N."/>
            <person name="Hoedt E.C."/>
            <person name="Astorga Alsina A.L."/>
            <person name="Woodcroft B.J."/>
            <person name="Tyson G.W."/>
            <person name="Hugenholtz P."/>
            <person name="Morrison M."/>
        </authorList>
    </citation>
    <scope>NUCLEOTIDE SEQUENCE</scope>
    <source>
        <strain evidence="5">CW153</strain>
    </source>
</reference>
<evidence type="ECO:0000256" key="2">
    <source>
        <dbReference type="SAM" id="MobiDB-lite"/>
    </source>
</evidence>
<dbReference type="Proteomes" id="UP001141336">
    <property type="component" value="Unassembled WGS sequence"/>
</dbReference>
<evidence type="ECO:0000313" key="6">
    <source>
        <dbReference type="Proteomes" id="UP001141336"/>
    </source>
</evidence>
<dbReference type="RefSeq" id="WP_268922422.1">
    <property type="nucleotide sequence ID" value="NZ_JAPTGC010000003.1"/>
</dbReference>
<dbReference type="InterPro" id="IPR013378">
    <property type="entry name" value="InlB-like_B-rpt"/>
</dbReference>
<gene>
    <name evidence="5" type="ORF">O0S09_02870</name>
</gene>
<protein>
    <submittedName>
        <fullName evidence="5">InlB B-repeat-containing protein</fullName>
    </submittedName>
</protein>
<keyword evidence="6" id="KW-1185">Reference proteome</keyword>
<feature type="domain" description="Bacterial repeat" evidence="4">
    <location>
        <begin position="399"/>
        <end position="464"/>
    </location>
</feature>
<dbReference type="InterPro" id="IPR044060">
    <property type="entry name" value="Bacterial_rp_domain"/>
</dbReference>
<dbReference type="InterPro" id="IPR042229">
    <property type="entry name" value="Listeria/Bacterioides_rpt_sf"/>
</dbReference>
<keyword evidence="3" id="KW-0812">Transmembrane</keyword>
<dbReference type="Gene3D" id="2.60.40.4270">
    <property type="entry name" value="Listeria-Bacteroides repeat domain"/>
    <property type="match status" value="1"/>
</dbReference>
<dbReference type="EMBL" id="JAPTGC010000003">
    <property type="protein sequence ID" value="MCZ0862198.1"/>
    <property type="molecule type" value="Genomic_DNA"/>
</dbReference>
<evidence type="ECO:0000256" key="1">
    <source>
        <dbReference type="ARBA" id="ARBA00004196"/>
    </source>
</evidence>
<feature type="region of interest" description="Disordered" evidence="2">
    <location>
        <begin position="1"/>
        <end position="25"/>
    </location>
</feature>
<accession>A0ABT4IKC7</accession>
<dbReference type="Pfam" id="PF09479">
    <property type="entry name" value="Flg_new"/>
    <property type="match status" value="1"/>
</dbReference>
<comment type="subcellular location">
    <subcellularLocation>
        <location evidence="1">Cell envelope</location>
    </subcellularLocation>
</comment>
<dbReference type="SUPFAM" id="SSF51126">
    <property type="entry name" value="Pectin lyase-like"/>
    <property type="match status" value="1"/>
</dbReference>
<evidence type="ECO:0000313" key="5">
    <source>
        <dbReference type="EMBL" id="MCZ0862198.1"/>
    </source>
</evidence>
<organism evidence="5 6">
    <name type="scientific">Methanocorpusculum vombati</name>
    <dbReference type="NCBI Taxonomy" id="3002864"/>
    <lineage>
        <taxon>Archaea</taxon>
        <taxon>Methanobacteriati</taxon>
        <taxon>Methanobacteriota</taxon>
        <taxon>Stenosarchaea group</taxon>
        <taxon>Methanomicrobia</taxon>
        <taxon>Methanomicrobiales</taxon>
        <taxon>Methanocorpusculaceae</taxon>
        <taxon>Methanocorpusculum</taxon>
    </lineage>
</organism>
<evidence type="ECO:0000259" key="4">
    <source>
        <dbReference type="Pfam" id="PF18998"/>
    </source>
</evidence>
<feature type="region of interest" description="Disordered" evidence="2">
    <location>
        <begin position="471"/>
        <end position="506"/>
    </location>
</feature>